<evidence type="ECO:0000313" key="3">
    <source>
        <dbReference type="Proteomes" id="UP000649739"/>
    </source>
</evidence>
<name>A0A8J3BB48_9ACTN</name>
<dbReference type="AlphaFoldDB" id="A0A8J3BB48"/>
<evidence type="ECO:0000259" key="1">
    <source>
        <dbReference type="Pfam" id="PF20469"/>
    </source>
</evidence>
<protein>
    <recommendedName>
        <fullName evidence="1">OLD protein-like TOPRIM domain-containing protein</fullName>
    </recommendedName>
</protein>
<accession>A0A8J3BB48</accession>
<feature type="domain" description="OLD protein-like TOPRIM" evidence="1">
    <location>
        <begin position="38"/>
        <end position="85"/>
    </location>
</feature>
<keyword evidence="3" id="KW-1185">Reference proteome</keyword>
<dbReference type="InterPro" id="IPR034139">
    <property type="entry name" value="TOPRIM_OLD"/>
</dbReference>
<gene>
    <name evidence="2" type="ORF">GCM10010123_33710</name>
</gene>
<dbReference type="Pfam" id="PF20469">
    <property type="entry name" value="OLD-like_TOPRIM"/>
    <property type="match status" value="1"/>
</dbReference>
<evidence type="ECO:0000313" key="2">
    <source>
        <dbReference type="EMBL" id="GGK00976.1"/>
    </source>
</evidence>
<sequence length="224" mass="23505">MDVTRRRELARLALDGYPSGPGAPVRATARALAGVGDAAAVVLVEGVSDLIAVATAAGCLGRDLDAERVAVVPIGGAHAIGRFLADLGPLRPGVRLAGLCDLPEAGIVRRGLVAAGVGPPRARFDPAHPGFHVCAADLEDELIRAVGVDGVEELFAAQGDLGSFRSLQRQPAWRGRETAEQMHRFLGSGSRRKLRYARLLVEAAARRGALPRPLDALLATVRPR</sequence>
<reference evidence="2" key="1">
    <citation type="journal article" date="2014" name="Int. J. Syst. Evol. Microbiol.">
        <title>Complete genome sequence of Corynebacterium casei LMG S-19264T (=DSM 44701T), isolated from a smear-ripened cheese.</title>
        <authorList>
            <consortium name="US DOE Joint Genome Institute (JGI-PGF)"/>
            <person name="Walter F."/>
            <person name="Albersmeier A."/>
            <person name="Kalinowski J."/>
            <person name="Ruckert C."/>
        </authorList>
    </citation>
    <scope>NUCLEOTIDE SEQUENCE</scope>
    <source>
        <strain evidence="2">JCM 3090</strain>
    </source>
</reference>
<proteinExistence type="predicted"/>
<dbReference type="EMBL" id="BMQB01000007">
    <property type="protein sequence ID" value="GGK00976.1"/>
    <property type="molecule type" value="Genomic_DNA"/>
</dbReference>
<organism evidence="2 3">
    <name type="scientific">Pilimelia anulata</name>
    <dbReference type="NCBI Taxonomy" id="53371"/>
    <lineage>
        <taxon>Bacteria</taxon>
        <taxon>Bacillati</taxon>
        <taxon>Actinomycetota</taxon>
        <taxon>Actinomycetes</taxon>
        <taxon>Micromonosporales</taxon>
        <taxon>Micromonosporaceae</taxon>
        <taxon>Pilimelia</taxon>
    </lineage>
</organism>
<reference evidence="2" key="2">
    <citation type="submission" date="2020-09" db="EMBL/GenBank/DDBJ databases">
        <authorList>
            <person name="Sun Q."/>
            <person name="Ohkuma M."/>
        </authorList>
    </citation>
    <scope>NUCLEOTIDE SEQUENCE</scope>
    <source>
        <strain evidence="2">JCM 3090</strain>
    </source>
</reference>
<dbReference type="RefSeq" id="WP_189171121.1">
    <property type="nucleotide sequence ID" value="NZ_BMQB01000007.1"/>
</dbReference>
<comment type="caution">
    <text evidence="2">The sequence shown here is derived from an EMBL/GenBank/DDBJ whole genome shotgun (WGS) entry which is preliminary data.</text>
</comment>
<dbReference type="Proteomes" id="UP000649739">
    <property type="component" value="Unassembled WGS sequence"/>
</dbReference>